<dbReference type="PANTHER" id="PTHR46111:SF1">
    <property type="entry name" value="RIBOSOMAL RNA SMALL SUBUNIT METHYLTRANSFERASE I"/>
    <property type="match status" value="1"/>
</dbReference>
<dbReference type="RefSeq" id="WP_091792390.1">
    <property type="nucleotide sequence ID" value="NZ_FNAF01000018.1"/>
</dbReference>
<dbReference type="FunFam" id="3.30.950.10:FF:000002">
    <property type="entry name" value="Ribosomal RNA small subunit methyltransferase I"/>
    <property type="match status" value="1"/>
</dbReference>
<evidence type="ECO:0000313" key="8">
    <source>
        <dbReference type="EMBL" id="SDE08961.1"/>
    </source>
</evidence>
<protein>
    <recommendedName>
        <fullName evidence="6">Ribosomal RNA small subunit methyltransferase I</fullName>
        <ecNumber evidence="6">2.1.1.198</ecNumber>
    </recommendedName>
    <alternativeName>
        <fullName evidence="6">16S rRNA 2'-O-ribose C1402 methyltransferase</fullName>
    </alternativeName>
    <alternativeName>
        <fullName evidence="6">rRNA (cytidine-2'-O-)-methyltransferase RsmI</fullName>
    </alternativeName>
</protein>
<dbReference type="NCBIfam" id="TIGR00096">
    <property type="entry name" value="16S rRNA (cytidine(1402)-2'-O)-methyltransferase"/>
    <property type="match status" value="1"/>
</dbReference>
<dbReference type="InterPro" id="IPR035996">
    <property type="entry name" value="4pyrrol_Methylase_sf"/>
</dbReference>
<evidence type="ECO:0000256" key="2">
    <source>
        <dbReference type="ARBA" id="ARBA00022552"/>
    </source>
</evidence>
<dbReference type="Gene3D" id="3.30.950.10">
    <property type="entry name" value="Methyltransferase, Cobalt-precorrin-4 Transmethylase, Domain 2"/>
    <property type="match status" value="1"/>
</dbReference>
<dbReference type="OrthoDB" id="9809084at2"/>
<dbReference type="EMBL" id="FNAF01000018">
    <property type="protein sequence ID" value="SDE08961.1"/>
    <property type="molecule type" value="Genomic_DNA"/>
</dbReference>
<evidence type="ECO:0000256" key="6">
    <source>
        <dbReference type="HAMAP-Rule" id="MF_01877"/>
    </source>
</evidence>
<accession>A0A1G7A2J2</accession>
<dbReference type="STRING" id="2741.SAMN04489866_1185"/>
<evidence type="ECO:0000256" key="4">
    <source>
        <dbReference type="ARBA" id="ARBA00022679"/>
    </source>
</evidence>
<sequence>MSTLYLCASPIGNLEDVSLRLIRTLKEVSLIACEDTRTSATLLARYDIHKPLTAYHDHNKARETDRLVDHLTAGGDLALLTDAGMPSVSDPGYELCRAAQAAGHTVTVIPGPSAVLTALVLSGLPTDRFVFDGFLPKSGKARRQRLAEWEKEPRTIVFFEAPHRVLASLSDLQAHFPDREVAICRELTKRFEEVRRDKPEKLLAHFTANPPRGEFVFVMAGAADEGPDDDAALAYAADLLADGMRTKEAAKTAADRFGTSSRALYQGLLATKQAAAPEKASED</sequence>
<dbReference type="Pfam" id="PF00590">
    <property type="entry name" value="TP_methylase"/>
    <property type="match status" value="1"/>
</dbReference>
<dbReference type="PIRSF" id="PIRSF005917">
    <property type="entry name" value="MTase_YraL"/>
    <property type="match status" value="1"/>
</dbReference>
<keyword evidence="5 6" id="KW-0949">S-adenosyl-L-methionine</keyword>
<evidence type="ECO:0000259" key="7">
    <source>
        <dbReference type="Pfam" id="PF00590"/>
    </source>
</evidence>
<keyword evidence="9" id="KW-1185">Reference proteome</keyword>
<keyword evidence="1 6" id="KW-0963">Cytoplasm</keyword>
<dbReference type="SUPFAM" id="SSF53790">
    <property type="entry name" value="Tetrapyrrole methylase"/>
    <property type="match status" value="1"/>
</dbReference>
<dbReference type="InterPro" id="IPR014776">
    <property type="entry name" value="4pyrrole_Mease_sub2"/>
</dbReference>
<name>A0A1G7A2J2_PEPNI</name>
<dbReference type="CDD" id="cd11648">
    <property type="entry name" value="RsmI"/>
    <property type="match status" value="1"/>
</dbReference>
<reference evidence="8 9" key="1">
    <citation type="submission" date="2016-10" db="EMBL/GenBank/DDBJ databases">
        <authorList>
            <person name="de Groot N.N."/>
        </authorList>
    </citation>
    <scope>NUCLEOTIDE SEQUENCE [LARGE SCALE GENOMIC DNA]</scope>
    <source>
        <strain evidence="8 9">DSM 20475</strain>
    </source>
</reference>
<gene>
    <name evidence="6" type="primary">rsmI</name>
    <name evidence="8" type="ORF">SAMN04489866_1185</name>
</gene>
<feature type="domain" description="Tetrapyrrole methylase" evidence="7">
    <location>
        <begin position="3"/>
        <end position="198"/>
    </location>
</feature>
<dbReference type="Gene3D" id="3.40.1010.10">
    <property type="entry name" value="Cobalt-precorrin-4 Transmethylase, Domain 1"/>
    <property type="match status" value="1"/>
</dbReference>
<dbReference type="GO" id="GO:0070677">
    <property type="term" value="F:rRNA (cytosine-2'-O-)-methyltransferase activity"/>
    <property type="evidence" value="ECO:0007669"/>
    <property type="project" value="UniProtKB-UniRule"/>
</dbReference>
<dbReference type="EC" id="2.1.1.198" evidence="6"/>
<evidence type="ECO:0000256" key="5">
    <source>
        <dbReference type="ARBA" id="ARBA00022691"/>
    </source>
</evidence>
<comment type="function">
    <text evidence="6">Catalyzes the 2'-O-methylation of the ribose of cytidine 1402 (C1402) in 16S rRNA.</text>
</comment>
<comment type="catalytic activity">
    <reaction evidence="6">
        <text>cytidine(1402) in 16S rRNA + S-adenosyl-L-methionine = 2'-O-methylcytidine(1402) in 16S rRNA + S-adenosyl-L-homocysteine + H(+)</text>
        <dbReference type="Rhea" id="RHEA:42924"/>
        <dbReference type="Rhea" id="RHEA-COMP:10285"/>
        <dbReference type="Rhea" id="RHEA-COMP:10286"/>
        <dbReference type="ChEBI" id="CHEBI:15378"/>
        <dbReference type="ChEBI" id="CHEBI:57856"/>
        <dbReference type="ChEBI" id="CHEBI:59789"/>
        <dbReference type="ChEBI" id="CHEBI:74495"/>
        <dbReference type="ChEBI" id="CHEBI:82748"/>
        <dbReference type="EC" id="2.1.1.198"/>
    </reaction>
</comment>
<dbReference type="InterPro" id="IPR014777">
    <property type="entry name" value="4pyrrole_Mease_sub1"/>
</dbReference>
<keyword evidence="2 6" id="KW-0698">rRNA processing</keyword>
<comment type="similarity">
    <text evidence="6">Belongs to the methyltransferase superfamily. RsmI family.</text>
</comment>
<dbReference type="Proteomes" id="UP000198995">
    <property type="component" value="Unassembled WGS sequence"/>
</dbReference>
<keyword evidence="4 6" id="KW-0808">Transferase</keyword>
<organism evidence="8 9">
    <name type="scientific">Peptococcus niger</name>
    <dbReference type="NCBI Taxonomy" id="2741"/>
    <lineage>
        <taxon>Bacteria</taxon>
        <taxon>Bacillati</taxon>
        <taxon>Bacillota</taxon>
        <taxon>Clostridia</taxon>
        <taxon>Eubacteriales</taxon>
        <taxon>Peptococcaceae</taxon>
        <taxon>Peptococcus</taxon>
    </lineage>
</organism>
<dbReference type="InterPro" id="IPR000878">
    <property type="entry name" value="4pyrrol_Mease"/>
</dbReference>
<dbReference type="GO" id="GO:0005737">
    <property type="term" value="C:cytoplasm"/>
    <property type="evidence" value="ECO:0007669"/>
    <property type="project" value="UniProtKB-SubCell"/>
</dbReference>
<dbReference type="InterPro" id="IPR008189">
    <property type="entry name" value="rRNA_ssu_MeTfrase_I"/>
</dbReference>
<evidence type="ECO:0000256" key="3">
    <source>
        <dbReference type="ARBA" id="ARBA00022603"/>
    </source>
</evidence>
<evidence type="ECO:0000256" key="1">
    <source>
        <dbReference type="ARBA" id="ARBA00022490"/>
    </source>
</evidence>
<keyword evidence="3 6" id="KW-0489">Methyltransferase</keyword>
<dbReference type="FunFam" id="3.40.1010.10:FF:000007">
    <property type="entry name" value="Ribosomal RNA small subunit methyltransferase I"/>
    <property type="match status" value="1"/>
</dbReference>
<proteinExistence type="inferred from homology"/>
<dbReference type="AlphaFoldDB" id="A0A1G7A2J2"/>
<evidence type="ECO:0000313" key="9">
    <source>
        <dbReference type="Proteomes" id="UP000198995"/>
    </source>
</evidence>
<dbReference type="HAMAP" id="MF_01877">
    <property type="entry name" value="16SrRNA_methyltr_I"/>
    <property type="match status" value="1"/>
</dbReference>
<dbReference type="PANTHER" id="PTHR46111">
    <property type="entry name" value="RIBOSOMAL RNA SMALL SUBUNIT METHYLTRANSFERASE I"/>
    <property type="match status" value="1"/>
</dbReference>
<comment type="subcellular location">
    <subcellularLocation>
        <location evidence="6">Cytoplasm</location>
    </subcellularLocation>
</comment>